<dbReference type="PANTHER" id="PTHR48100:SF1">
    <property type="entry name" value="HISTIDINE PHOSPHATASE FAMILY PROTEIN-RELATED"/>
    <property type="match status" value="1"/>
</dbReference>
<dbReference type="InterPro" id="IPR050275">
    <property type="entry name" value="PGM_Phosphatase"/>
</dbReference>
<dbReference type="SUPFAM" id="SSF53254">
    <property type="entry name" value="Phosphoglycerate mutase-like"/>
    <property type="match status" value="1"/>
</dbReference>
<dbReference type="GO" id="GO:0005737">
    <property type="term" value="C:cytoplasm"/>
    <property type="evidence" value="ECO:0007669"/>
    <property type="project" value="TreeGrafter"/>
</dbReference>
<dbReference type="CDD" id="cd07067">
    <property type="entry name" value="HP_PGM_like"/>
    <property type="match status" value="1"/>
</dbReference>
<sequence>MLTVIYLVRHGETDWNLARRIQGHSDVPLNQRGLSQAEKVAARFQDVEIHAVYSSDLTRARRTAECIAERIGTPTVHTLPTLRERCYGQWEGLTYEEIRARFEDMDEAACGIETFEAMQQRASAALTELAIRHAGQTIVVVSHGGLINSFLHHVTNGQQGTGITQLDNTGINQFLFQNGKWEVVKINDIDHLKG</sequence>
<dbReference type="InterPro" id="IPR003094">
    <property type="entry name" value="6Pfruct_kin"/>
</dbReference>
<keyword evidence="1" id="KW-0324">Glycolysis</keyword>
<dbReference type="PANTHER" id="PTHR48100">
    <property type="entry name" value="BROAD-SPECIFICITY PHOSPHATASE YOR283W-RELATED"/>
    <property type="match status" value="1"/>
</dbReference>
<keyword evidence="2" id="KW-0413">Isomerase</keyword>
<dbReference type="Proteomes" id="UP000677234">
    <property type="component" value="Chromosome"/>
</dbReference>
<dbReference type="GO" id="GO:0016791">
    <property type="term" value="F:phosphatase activity"/>
    <property type="evidence" value="ECO:0007669"/>
    <property type="project" value="TreeGrafter"/>
</dbReference>
<dbReference type="PRINTS" id="PR00991">
    <property type="entry name" value="6PFRUCTKNASE"/>
</dbReference>
<feature type="active site" description="Tele-phosphohistidine intermediate" evidence="3">
    <location>
        <position position="10"/>
    </location>
</feature>
<evidence type="ECO:0000313" key="5">
    <source>
        <dbReference type="EMBL" id="QQE75570.1"/>
    </source>
</evidence>
<dbReference type="AlphaFoldDB" id="A0A7T5JPX8"/>
<proteinExistence type="predicted"/>
<feature type="active site" description="Proton donor/acceptor" evidence="3">
    <location>
        <position position="84"/>
    </location>
</feature>
<dbReference type="KEGG" id="bcop:JD108_06600"/>
<dbReference type="InterPro" id="IPR001345">
    <property type="entry name" value="PG/BPGM_mutase_AS"/>
</dbReference>
<dbReference type="RefSeq" id="WP_198829091.1">
    <property type="nucleotide sequence ID" value="NZ_CP066308.1"/>
</dbReference>
<evidence type="ECO:0000256" key="3">
    <source>
        <dbReference type="PIRSR" id="PIRSR613078-1"/>
    </source>
</evidence>
<dbReference type="Proteomes" id="UP000595847">
    <property type="component" value="Chromosome"/>
</dbReference>
<dbReference type="SMART" id="SM00855">
    <property type="entry name" value="PGAM"/>
    <property type="match status" value="1"/>
</dbReference>
<feature type="binding site" evidence="4">
    <location>
        <begin position="9"/>
        <end position="16"/>
    </location>
    <ligand>
        <name>substrate</name>
    </ligand>
</feature>
<evidence type="ECO:0000313" key="8">
    <source>
        <dbReference type="Proteomes" id="UP000677234"/>
    </source>
</evidence>
<gene>
    <name evidence="5" type="ORF">JD108_06600</name>
    <name evidence="6" type="ORF">KDJ56_06280</name>
</gene>
<evidence type="ECO:0000313" key="6">
    <source>
        <dbReference type="EMBL" id="QUO42596.1"/>
    </source>
</evidence>
<evidence type="ECO:0000313" key="7">
    <source>
        <dbReference type="Proteomes" id="UP000595847"/>
    </source>
</evidence>
<evidence type="ECO:0000256" key="1">
    <source>
        <dbReference type="ARBA" id="ARBA00023152"/>
    </source>
</evidence>
<reference evidence="6" key="2">
    <citation type="submission" date="2021-04" db="EMBL/GenBank/DDBJ databases">
        <title>Brevibacillus composti FJAT-54423, complete genome.</title>
        <authorList>
            <person name="Tang R."/>
        </authorList>
    </citation>
    <scope>NUCLEOTIDE SEQUENCE</scope>
    <source>
        <strain evidence="6">FJAT-54424</strain>
    </source>
</reference>
<dbReference type="Gene3D" id="3.40.50.1240">
    <property type="entry name" value="Phosphoglycerate mutase-like"/>
    <property type="match status" value="1"/>
</dbReference>
<evidence type="ECO:0000256" key="2">
    <source>
        <dbReference type="ARBA" id="ARBA00023235"/>
    </source>
</evidence>
<feature type="binding site" evidence="4">
    <location>
        <begin position="84"/>
        <end position="87"/>
    </location>
    <ligand>
        <name>substrate</name>
    </ligand>
</feature>
<feature type="binding site" evidence="4">
    <location>
        <position position="59"/>
    </location>
    <ligand>
        <name>substrate</name>
    </ligand>
</feature>
<dbReference type="Pfam" id="PF00300">
    <property type="entry name" value="His_Phos_1"/>
    <property type="match status" value="1"/>
</dbReference>
<keyword evidence="8" id="KW-1185">Reference proteome</keyword>
<dbReference type="InterPro" id="IPR013078">
    <property type="entry name" value="His_Pase_superF_clade-1"/>
</dbReference>
<protein>
    <submittedName>
        <fullName evidence="5">Histidine phosphatase family protein</fullName>
    </submittedName>
</protein>
<dbReference type="EMBL" id="CP066308">
    <property type="protein sequence ID" value="QQE75570.1"/>
    <property type="molecule type" value="Genomic_DNA"/>
</dbReference>
<dbReference type="EMBL" id="CP073708">
    <property type="protein sequence ID" value="QUO42596.1"/>
    <property type="molecule type" value="Genomic_DNA"/>
</dbReference>
<accession>A0A7T5JPX8</accession>
<dbReference type="PROSITE" id="PS00175">
    <property type="entry name" value="PG_MUTASE"/>
    <property type="match status" value="1"/>
</dbReference>
<evidence type="ECO:0000256" key="4">
    <source>
        <dbReference type="PIRSR" id="PIRSR613078-2"/>
    </source>
</evidence>
<dbReference type="GO" id="GO:0005524">
    <property type="term" value="F:ATP binding"/>
    <property type="evidence" value="ECO:0007669"/>
    <property type="project" value="InterPro"/>
</dbReference>
<organism evidence="5 7">
    <name type="scientific">Brevibacillus composti</name>
    <dbReference type="NCBI Taxonomy" id="2796470"/>
    <lineage>
        <taxon>Bacteria</taxon>
        <taxon>Bacillati</taxon>
        <taxon>Bacillota</taxon>
        <taxon>Bacilli</taxon>
        <taxon>Bacillales</taxon>
        <taxon>Paenibacillaceae</taxon>
        <taxon>Brevibacillus</taxon>
    </lineage>
</organism>
<name>A0A7T5JPX8_9BACL</name>
<reference evidence="5 7" key="1">
    <citation type="submission" date="2020-12" db="EMBL/GenBank/DDBJ databases">
        <title>strain FJAT-54423T represents a novel species of the genus Brevibacillus.</title>
        <authorList>
            <person name="Tang R."/>
        </authorList>
    </citation>
    <scope>NUCLEOTIDE SEQUENCE [LARGE SCALE GENOMIC DNA]</scope>
    <source>
        <strain evidence="5 7">FJAT-54423</strain>
    </source>
</reference>
<dbReference type="GO" id="GO:0006003">
    <property type="term" value="P:fructose 2,6-bisphosphate metabolic process"/>
    <property type="evidence" value="ECO:0007669"/>
    <property type="project" value="InterPro"/>
</dbReference>
<dbReference type="InterPro" id="IPR029033">
    <property type="entry name" value="His_PPase_superfam"/>
</dbReference>